<reference evidence="1 2" key="1">
    <citation type="journal article" date="2022" name="Nat. Genet.">
        <title>Improved pea reference genome and pan-genome highlight genomic features and evolutionary characteristics.</title>
        <authorList>
            <person name="Yang T."/>
            <person name="Liu R."/>
            <person name="Luo Y."/>
            <person name="Hu S."/>
            <person name="Wang D."/>
            <person name="Wang C."/>
            <person name="Pandey M.K."/>
            <person name="Ge S."/>
            <person name="Xu Q."/>
            <person name="Li N."/>
            <person name="Li G."/>
            <person name="Huang Y."/>
            <person name="Saxena R.K."/>
            <person name="Ji Y."/>
            <person name="Li M."/>
            <person name="Yan X."/>
            <person name="He Y."/>
            <person name="Liu Y."/>
            <person name="Wang X."/>
            <person name="Xiang C."/>
            <person name="Varshney R.K."/>
            <person name="Ding H."/>
            <person name="Gao S."/>
            <person name="Zong X."/>
        </authorList>
    </citation>
    <scope>NUCLEOTIDE SEQUENCE [LARGE SCALE GENOMIC DNA]</scope>
    <source>
        <strain evidence="1 2">cv. Zhongwan 6</strain>
    </source>
</reference>
<proteinExistence type="predicted"/>
<gene>
    <name evidence="1" type="ORF">KIW84_063414</name>
</gene>
<protein>
    <submittedName>
        <fullName evidence="1">Uncharacterized protein</fullName>
    </submittedName>
</protein>
<dbReference type="EMBL" id="JAMSHJ010000006">
    <property type="protein sequence ID" value="KAI5397587.1"/>
    <property type="molecule type" value="Genomic_DNA"/>
</dbReference>
<dbReference type="AlphaFoldDB" id="A0A9D4W9F8"/>
<dbReference type="Gramene" id="Psat06G0341400-T1">
    <property type="protein sequence ID" value="KAI5397587.1"/>
    <property type="gene ID" value="KIW84_063414"/>
</dbReference>
<sequence length="190" mass="20607">MHHIDIILEGLPYEFALVVSVVESKFGLMDLDEVEILLLAHEFSFTKFKKQSPTDLVSLNLTHVGSTGSNIEDNNSSTPGPSPLVVEQHSDTDFHQFRGGRISRGGRPGRGRGGRSSTVQCQVSHEVLLDGAIGTNGLYEFPSINLPSFSPKATTSTVCSNSVFPSVNSTFVRASPTTMWHLSLLYGKVS</sequence>
<keyword evidence="2" id="KW-1185">Reference proteome</keyword>
<evidence type="ECO:0000313" key="1">
    <source>
        <dbReference type="EMBL" id="KAI5397587.1"/>
    </source>
</evidence>
<accession>A0A9D4W9F8</accession>
<comment type="caution">
    <text evidence="1">The sequence shown here is derived from an EMBL/GenBank/DDBJ whole genome shotgun (WGS) entry which is preliminary data.</text>
</comment>
<evidence type="ECO:0000313" key="2">
    <source>
        <dbReference type="Proteomes" id="UP001058974"/>
    </source>
</evidence>
<organism evidence="1 2">
    <name type="scientific">Pisum sativum</name>
    <name type="common">Garden pea</name>
    <name type="synonym">Lathyrus oleraceus</name>
    <dbReference type="NCBI Taxonomy" id="3888"/>
    <lineage>
        <taxon>Eukaryota</taxon>
        <taxon>Viridiplantae</taxon>
        <taxon>Streptophyta</taxon>
        <taxon>Embryophyta</taxon>
        <taxon>Tracheophyta</taxon>
        <taxon>Spermatophyta</taxon>
        <taxon>Magnoliopsida</taxon>
        <taxon>eudicotyledons</taxon>
        <taxon>Gunneridae</taxon>
        <taxon>Pentapetalae</taxon>
        <taxon>rosids</taxon>
        <taxon>fabids</taxon>
        <taxon>Fabales</taxon>
        <taxon>Fabaceae</taxon>
        <taxon>Papilionoideae</taxon>
        <taxon>50 kb inversion clade</taxon>
        <taxon>NPAAA clade</taxon>
        <taxon>Hologalegina</taxon>
        <taxon>IRL clade</taxon>
        <taxon>Fabeae</taxon>
        <taxon>Lathyrus</taxon>
    </lineage>
</organism>
<dbReference type="Proteomes" id="UP001058974">
    <property type="component" value="Chromosome 6"/>
</dbReference>
<name>A0A9D4W9F8_PEA</name>